<dbReference type="OrthoDB" id="422086at2759"/>
<dbReference type="InParanoid" id="A0A409YIU2"/>
<organism evidence="6 7">
    <name type="scientific">Panaeolus cyanescens</name>
    <dbReference type="NCBI Taxonomy" id="181874"/>
    <lineage>
        <taxon>Eukaryota</taxon>
        <taxon>Fungi</taxon>
        <taxon>Dikarya</taxon>
        <taxon>Basidiomycota</taxon>
        <taxon>Agaricomycotina</taxon>
        <taxon>Agaricomycetes</taxon>
        <taxon>Agaricomycetidae</taxon>
        <taxon>Agaricales</taxon>
        <taxon>Agaricineae</taxon>
        <taxon>Galeropsidaceae</taxon>
        <taxon>Panaeolus</taxon>
    </lineage>
</organism>
<dbReference type="Pfam" id="PF04140">
    <property type="entry name" value="ICMT"/>
    <property type="match status" value="1"/>
</dbReference>
<dbReference type="Proteomes" id="UP000284842">
    <property type="component" value="Unassembled WGS sequence"/>
</dbReference>
<feature type="transmembrane region" description="Helical" evidence="5">
    <location>
        <begin position="105"/>
        <end position="127"/>
    </location>
</feature>
<evidence type="ECO:0000313" key="7">
    <source>
        <dbReference type="Proteomes" id="UP000284842"/>
    </source>
</evidence>
<dbReference type="EC" id="2.1.1.100" evidence="5"/>
<keyword evidence="5" id="KW-0808">Transferase</keyword>
<keyword evidence="5" id="KW-0256">Endoplasmic reticulum</keyword>
<reference evidence="6 7" key="1">
    <citation type="journal article" date="2018" name="Evol. Lett.">
        <title>Horizontal gene cluster transfer increased hallucinogenic mushroom diversity.</title>
        <authorList>
            <person name="Reynolds H.T."/>
            <person name="Vijayakumar V."/>
            <person name="Gluck-Thaler E."/>
            <person name="Korotkin H.B."/>
            <person name="Matheny P.B."/>
            <person name="Slot J.C."/>
        </authorList>
    </citation>
    <scope>NUCLEOTIDE SEQUENCE [LARGE SCALE GENOMIC DNA]</scope>
    <source>
        <strain evidence="6 7">2629</strain>
    </source>
</reference>
<keyword evidence="2 5" id="KW-0812">Transmembrane</keyword>
<dbReference type="STRING" id="181874.A0A409YIU2"/>
<feature type="transmembrane region" description="Helical" evidence="5">
    <location>
        <begin position="12"/>
        <end position="29"/>
    </location>
</feature>
<evidence type="ECO:0000313" key="6">
    <source>
        <dbReference type="EMBL" id="PPR02927.1"/>
    </source>
</evidence>
<comment type="similarity">
    <text evidence="5">Belongs to the class VI-like SAM-binding methyltransferase superfamily. Isoprenylcysteine carboxyl methyltransferase family.</text>
</comment>
<dbReference type="GO" id="GO:0008168">
    <property type="term" value="F:methyltransferase activity"/>
    <property type="evidence" value="ECO:0007669"/>
    <property type="project" value="UniProtKB-KW"/>
</dbReference>
<gene>
    <name evidence="6" type="ORF">CVT24_012198</name>
</gene>
<dbReference type="AlphaFoldDB" id="A0A409YIU2"/>
<evidence type="ECO:0000256" key="5">
    <source>
        <dbReference type="RuleBase" id="RU362022"/>
    </source>
</evidence>
<feature type="transmembrane region" description="Helical" evidence="5">
    <location>
        <begin position="195"/>
        <end position="214"/>
    </location>
</feature>
<sequence length="247" mass="28011">MQLVVDYPILNALVLVASVALYAAAYQQPTPPLKRQERRNITGVMEGHDFILNSFVAALAIPPLLITLIEVYLILSRYSLHSEISFGSRSAHSTVWNYHGAPSVYLTPLRILGLAMMGVGAVIRLVCFRTLGKFFTFFVGVQKDHQLITSFPYSVVRHPSYGALLLTQPGAVLAHGLPGSWLYESGLLFSRPWAVIYWAYGFLLVYHATWIMHVRVLQEDKMLKEHFGKEWEEWAKDVKYRLIPGVY</sequence>
<accession>A0A409YIU2</accession>
<dbReference type="Gene3D" id="1.20.120.1630">
    <property type="match status" value="1"/>
</dbReference>
<dbReference type="PANTHER" id="PTHR12714:SF9">
    <property type="entry name" value="PROTEIN-S-ISOPRENYLCYSTEINE O-METHYLTRANSFERASE"/>
    <property type="match status" value="1"/>
</dbReference>
<comment type="catalytic activity">
    <reaction evidence="5">
        <text>[protein]-C-terminal S-[(2E,6E)-farnesyl]-L-cysteine + S-adenosyl-L-methionine = [protein]-C-terminal S-[(2E,6E)-farnesyl]-L-cysteine methyl ester + S-adenosyl-L-homocysteine</text>
        <dbReference type="Rhea" id="RHEA:21672"/>
        <dbReference type="Rhea" id="RHEA-COMP:12125"/>
        <dbReference type="Rhea" id="RHEA-COMP:12126"/>
        <dbReference type="ChEBI" id="CHEBI:57856"/>
        <dbReference type="ChEBI" id="CHEBI:59789"/>
        <dbReference type="ChEBI" id="CHEBI:90510"/>
        <dbReference type="ChEBI" id="CHEBI:90511"/>
        <dbReference type="EC" id="2.1.1.100"/>
    </reaction>
</comment>
<keyword evidence="5" id="KW-0949">S-adenosyl-L-methionine</keyword>
<comment type="subcellular location">
    <subcellularLocation>
        <location evidence="5">Endoplasmic reticulum membrane</location>
        <topology evidence="5">Multi-pass membrane protein</topology>
    </subcellularLocation>
    <subcellularLocation>
        <location evidence="1">Membrane</location>
        <topology evidence="1">Multi-pass membrane protein</topology>
    </subcellularLocation>
</comment>
<proteinExistence type="inferred from homology"/>
<feature type="transmembrane region" description="Helical" evidence="5">
    <location>
        <begin position="50"/>
        <end position="75"/>
    </location>
</feature>
<dbReference type="GO" id="GO:0008654">
    <property type="term" value="P:phospholipid biosynthetic process"/>
    <property type="evidence" value="ECO:0007669"/>
    <property type="project" value="UniProtKB-KW"/>
</dbReference>
<keyword evidence="4 5" id="KW-0472">Membrane</keyword>
<protein>
    <recommendedName>
        <fullName evidence="5">Protein-S-isoprenylcysteine O-methyltransferase</fullName>
        <ecNumber evidence="5">2.1.1.100</ecNumber>
    </recommendedName>
</protein>
<keyword evidence="3 5" id="KW-1133">Transmembrane helix</keyword>
<dbReference type="InterPro" id="IPR007269">
    <property type="entry name" value="ICMT_MeTrfase"/>
</dbReference>
<dbReference type="EMBL" id="NHTK01001127">
    <property type="protein sequence ID" value="PPR02927.1"/>
    <property type="molecule type" value="Genomic_DNA"/>
</dbReference>
<evidence type="ECO:0000256" key="1">
    <source>
        <dbReference type="ARBA" id="ARBA00004141"/>
    </source>
</evidence>
<name>A0A409YIU2_9AGAR</name>
<dbReference type="PANTHER" id="PTHR12714">
    <property type="entry name" value="PROTEIN-S ISOPRENYLCYSTEINE O-METHYLTRANSFERASE"/>
    <property type="match status" value="1"/>
</dbReference>
<keyword evidence="5" id="KW-0489">Methyltransferase</keyword>
<evidence type="ECO:0000256" key="3">
    <source>
        <dbReference type="ARBA" id="ARBA00022989"/>
    </source>
</evidence>
<comment type="caution">
    <text evidence="6">The sequence shown here is derived from an EMBL/GenBank/DDBJ whole genome shotgun (WGS) entry which is preliminary data.</text>
</comment>
<dbReference type="GO" id="GO:0012505">
    <property type="term" value="C:endomembrane system"/>
    <property type="evidence" value="ECO:0007669"/>
    <property type="project" value="UniProtKB-SubCell"/>
</dbReference>
<feature type="transmembrane region" description="Helical" evidence="5">
    <location>
        <begin position="161"/>
        <end position="183"/>
    </location>
</feature>
<evidence type="ECO:0000256" key="2">
    <source>
        <dbReference type="ARBA" id="ARBA00022692"/>
    </source>
</evidence>
<keyword evidence="7" id="KW-1185">Reference proteome</keyword>
<dbReference type="GO" id="GO:0032259">
    <property type="term" value="P:methylation"/>
    <property type="evidence" value="ECO:0007669"/>
    <property type="project" value="UniProtKB-KW"/>
</dbReference>
<evidence type="ECO:0000256" key="4">
    <source>
        <dbReference type="ARBA" id="ARBA00023136"/>
    </source>
</evidence>